<keyword evidence="9" id="KW-0175">Coiled coil</keyword>
<dbReference type="CDD" id="cd18593">
    <property type="entry name" value="ABC_6TM_MRP4_D1_like"/>
    <property type="match status" value="1"/>
</dbReference>
<feature type="transmembrane region" description="Helical" evidence="10">
    <location>
        <begin position="959"/>
        <end position="983"/>
    </location>
</feature>
<feature type="domain" description="ABC transmembrane type-1" evidence="12">
    <location>
        <begin position="717"/>
        <end position="1017"/>
    </location>
</feature>
<dbReference type="InterPro" id="IPR036640">
    <property type="entry name" value="ABC1_TM_sf"/>
</dbReference>
<feature type="domain" description="ABC transmembrane type-1" evidence="12">
    <location>
        <begin position="104"/>
        <end position="370"/>
    </location>
</feature>
<keyword evidence="5" id="KW-0547">Nucleotide-binding</keyword>
<keyword evidence="13" id="KW-1185">Reference proteome</keyword>
<dbReference type="InterPro" id="IPR027417">
    <property type="entry name" value="P-loop_NTPase"/>
</dbReference>
<keyword evidence="8 10" id="KW-0472">Membrane</keyword>
<dbReference type="SMART" id="SM00382">
    <property type="entry name" value="AAA"/>
    <property type="match status" value="2"/>
</dbReference>
<evidence type="ECO:0000256" key="10">
    <source>
        <dbReference type="SAM" id="Phobius"/>
    </source>
</evidence>
<dbReference type="InterPro" id="IPR030240">
    <property type="entry name" value="ABCC4_TMD1"/>
</dbReference>
<dbReference type="Pfam" id="PF00664">
    <property type="entry name" value="ABC_membrane"/>
    <property type="match status" value="2"/>
</dbReference>
<feature type="domain" description="ABC transporter" evidence="11">
    <location>
        <begin position="1053"/>
        <end position="1286"/>
    </location>
</feature>
<evidence type="ECO:0000256" key="7">
    <source>
        <dbReference type="ARBA" id="ARBA00022989"/>
    </source>
</evidence>
<sequence length="1327" mass="150836">MDHEEIIKKESKFDQSFFFNKIYSTWVFPLYYKGLRNEIQMQDLTKCSTSDDTEKLCNELEKNWRDELRKKKPSFALATVKSFKKHMLFSLILFLFEECILRNVQPLMLAKVIDFFARPSNDQYLWACLNAAGVVGASFFYILCHHPACYGSVRCAIKVRVAWCTLMYKKALRLHNSAFKTTTVGQILNLMSNDVSRLDEFCIIGSYMIAAPIQTIIGMYICYQYIGYYCLIGLAILILFIPFNSFNGRIFLKVRTKVAALSDTRIRIVSEIIKGMRVIKMYAWEDHFLRLVSDARRRELIQIRNATFLRAMNISISLVAGRIVLFAMFITYVLEGHFLNADKVFVVMTVVNTLRHTMTWLFPNSIALLSELSVSCNRIQTFLELDEIEQQSIAYHNTNIPVKNNENSIIIKQMDAVWSKEQEQPTLINLSLTIKKSELIAVIGSVGSGKSTFLMSLMNEIQITSGTITLNGRIAYASQEPWSFNGSLRDNILFGKPFNSKKYQAVIDVCAMKRDLKQLQYGDRTLVGERGVSLSGGQKARLTLARALYNDADIYLLDDPLSAVDAEVANHIFEKCISYYLRSKTVILVTHQMQFIRKASKILILNDGRQLAYGSFDEIINSGIDLVKLIQRTEKEKVEKKLSELQRQDSENQNRVRTDSMTSRYSTTQIVHELNRAESCVDVAADEPAILDEEKTKGSISSKIYWHYIRAGSGPILMTSMILSTIISQVLFHYTDVWLADWTNREDATVIITNKTINISFEVDQTDEIHPVETNNAIIYTILVVTQFIGMIIRSGTFFAMCIFASINLHNRIFYCLMRAPVSFFDTVPTGRILNRFTKDMGIIDEQLPLAAYDLNLIIAQVIGTCIVVALSQWYLIFPAIIMIILILIIRAAYIRTARDLKRYEAIARSPLFNHMTVTLNGLATIRSFNVQQIFTNQYYRYQNDHTATYFVCYASSRFLGICMDMICIGYIVIVAISLMAFYHGIQSGTAGLAFSMALGLTGMTQWGVRQSAEVENQMTSVERIIEYSELKPEASLKSDYKFLKNWPQNGQVIFDHVYLTYDGSSAPVLKDLCFEINGGEKIGIVGRTGAGKSSILAALFRMIEIDGKITIDNVNCRDIGLHELRSKMSIIPQEPVAFIGSLRKNLDPFDDRNDEEIWSALEKVQLKNVVNEMPGKLEYQLSEGGGNLSVGQRQLICLARALLRRNKILVLDEATANVDHHTDSLIQQTIRNNFDDCTVITIAHRLNTIIDSDRILVLDAGRVAQFDTPNNLLQDSNGIFYNLIEQTGPQMAEKLKTIASTNYIKRNSIKNIDPKFHPLPVMLWPS</sequence>
<dbReference type="PANTHER" id="PTHR24223:SF456">
    <property type="entry name" value="MULTIDRUG RESISTANCE-ASSOCIATED PROTEIN LETHAL(2)03659"/>
    <property type="match status" value="1"/>
</dbReference>
<accession>A0A6P6YL70</accession>
<feature type="transmembrane region" description="Helical" evidence="10">
    <location>
        <begin position="778"/>
        <end position="809"/>
    </location>
</feature>
<dbReference type="SUPFAM" id="SSF52540">
    <property type="entry name" value="P-loop containing nucleoside triphosphate hydrolases"/>
    <property type="match status" value="2"/>
</dbReference>
<evidence type="ECO:0000259" key="11">
    <source>
        <dbReference type="PROSITE" id="PS50893"/>
    </source>
</evidence>
<evidence type="ECO:0000256" key="3">
    <source>
        <dbReference type="ARBA" id="ARBA00022448"/>
    </source>
</evidence>
<feature type="transmembrane region" description="Helical" evidence="10">
    <location>
        <begin position="87"/>
        <end position="104"/>
    </location>
</feature>
<dbReference type="Pfam" id="PF00005">
    <property type="entry name" value="ABC_tran"/>
    <property type="match status" value="2"/>
</dbReference>
<gene>
    <name evidence="14" type="primary">LOC113799114</name>
</gene>
<dbReference type="GO" id="GO:0140359">
    <property type="term" value="F:ABC-type transporter activity"/>
    <property type="evidence" value="ECO:0007669"/>
    <property type="project" value="InterPro"/>
</dbReference>
<dbReference type="Proteomes" id="UP000515146">
    <property type="component" value="Unplaced"/>
</dbReference>
<feature type="domain" description="ABC transporter" evidence="11">
    <location>
        <begin position="411"/>
        <end position="632"/>
    </location>
</feature>
<keyword evidence="7 10" id="KW-1133">Transmembrane helix</keyword>
<feature type="coiled-coil region" evidence="9">
    <location>
        <begin position="628"/>
        <end position="655"/>
    </location>
</feature>
<dbReference type="PROSITE" id="PS50929">
    <property type="entry name" value="ABC_TM1F"/>
    <property type="match status" value="2"/>
</dbReference>
<dbReference type="CDD" id="cd03250">
    <property type="entry name" value="ABCC_MRP_domain1"/>
    <property type="match status" value="1"/>
</dbReference>
<feature type="transmembrane region" description="Helical" evidence="10">
    <location>
        <begin position="314"/>
        <end position="334"/>
    </location>
</feature>
<feature type="transmembrane region" description="Helical" evidence="10">
    <location>
        <begin position="124"/>
        <end position="144"/>
    </location>
</feature>
<dbReference type="FunFam" id="1.20.1560.10:FF:000026">
    <property type="entry name" value="Multidrug resistance-associated protein lethal(2)03659"/>
    <property type="match status" value="1"/>
</dbReference>
<dbReference type="Gene3D" id="1.20.1560.10">
    <property type="entry name" value="ABC transporter type 1, transmembrane domain"/>
    <property type="match status" value="2"/>
</dbReference>
<dbReference type="Gene3D" id="3.40.50.300">
    <property type="entry name" value="P-loop containing nucleotide triphosphate hydrolases"/>
    <property type="match status" value="2"/>
</dbReference>
<dbReference type="OMA" id="EGHNISR"/>
<comment type="subcellular location">
    <subcellularLocation>
        <location evidence="1">Membrane</location>
        <topology evidence="1">Multi-pass membrane protein</topology>
    </subcellularLocation>
</comment>
<keyword evidence="6" id="KW-0067">ATP-binding</keyword>
<dbReference type="InterPro" id="IPR003439">
    <property type="entry name" value="ABC_transporter-like_ATP-bd"/>
</dbReference>
<feature type="transmembrane region" description="Helical" evidence="10">
    <location>
        <begin position="201"/>
        <end position="220"/>
    </location>
</feature>
<reference evidence="14" key="1">
    <citation type="submission" date="2025-08" db="UniProtKB">
        <authorList>
            <consortium name="RefSeq"/>
        </authorList>
    </citation>
    <scope>IDENTIFICATION</scope>
    <source>
        <strain evidence="14">Airmid</strain>
    </source>
</reference>
<dbReference type="PROSITE" id="PS50893">
    <property type="entry name" value="ABC_TRANSPORTER_2"/>
    <property type="match status" value="2"/>
</dbReference>
<dbReference type="SUPFAM" id="SSF90123">
    <property type="entry name" value="ABC transporter transmembrane region"/>
    <property type="match status" value="2"/>
</dbReference>
<proteinExistence type="inferred from homology"/>
<dbReference type="PROSITE" id="PS00211">
    <property type="entry name" value="ABC_TRANSPORTER_1"/>
    <property type="match status" value="2"/>
</dbReference>
<dbReference type="FunFam" id="1.20.1560.10:FF:000014">
    <property type="entry name" value="Multidrug resistance-associated protein member 4"/>
    <property type="match status" value="1"/>
</dbReference>
<evidence type="ECO:0000256" key="4">
    <source>
        <dbReference type="ARBA" id="ARBA00022692"/>
    </source>
</evidence>
<organism evidence="13 14">
    <name type="scientific">Dermatophagoides pteronyssinus</name>
    <name type="common">European house dust mite</name>
    <dbReference type="NCBI Taxonomy" id="6956"/>
    <lineage>
        <taxon>Eukaryota</taxon>
        <taxon>Metazoa</taxon>
        <taxon>Ecdysozoa</taxon>
        <taxon>Arthropoda</taxon>
        <taxon>Chelicerata</taxon>
        <taxon>Arachnida</taxon>
        <taxon>Acari</taxon>
        <taxon>Acariformes</taxon>
        <taxon>Sarcoptiformes</taxon>
        <taxon>Astigmata</taxon>
        <taxon>Psoroptidia</taxon>
        <taxon>Analgoidea</taxon>
        <taxon>Pyroglyphidae</taxon>
        <taxon>Dermatophagoidinae</taxon>
        <taxon>Dermatophagoides</taxon>
    </lineage>
</organism>
<dbReference type="GO" id="GO:0005524">
    <property type="term" value="F:ATP binding"/>
    <property type="evidence" value="ECO:0007669"/>
    <property type="project" value="UniProtKB-KW"/>
</dbReference>
<evidence type="ECO:0000256" key="9">
    <source>
        <dbReference type="SAM" id="Coils"/>
    </source>
</evidence>
<dbReference type="PANTHER" id="PTHR24223">
    <property type="entry name" value="ATP-BINDING CASSETTE SUB-FAMILY C"/>
    <property type="match status" value="1"/>
</dbReference>
<keyword evidence="4 10" id="KW-0812">Transmembrane</keyword>
<evidence type="ECO:0000259" key="12">
    <source>
        <dbReference type="PROSITE" id="PS50929"/>
    </source>
</evidence>
<dbReference type="KEGG" id="dpte:113799114"/>
<evidence type="ECO:0000256" key="1">
    <source>
        <dbReference type="ARBA" id="ARBA00004141"/>
    </source>
</evidence>
<dbReference type="FunFam" id="3.40.50.300:FF:001726">
    <property type="entry name" value="Multidrug resistance-associated protein 4"/>
    <property type="match status" value="1"/>
</dbReference>
<dbReference type="CDD" id="cd03244">
    <property type="entry name" value="ABCC_MRP_domain2"/>
    <property type="match status" value="1"/>
</dbReference>
<dbReference type="GO" id="GO:0016887">
    <property type="term" value="F:ATP hydrolysis activity"/>
    <property type="evidence" value="ECO:0007669"/>
    <property type="project" value="InterPro"/>
</dbReference>
<dbReference type="InterPro" id="IPR003593">
    <property type="entry name" value="AAA+_ATPase"/>
</dbReference>
<feature type="transmembrane region" description="Helical" evidence="10">
    <location>
        <begin position="850"/>
        <end position="870"/>
    </location>
</feature>
<dbReference type="OrthoDB" id="6500128at2759"/>
<dbReference type="InterPro" id="IPR050173">
    <property type="entry name" value="ABC_transporter_C-like"/>
</dbReference>
<evidence type="ECO:0000256" key="5">
    <source>
        <dbReference type="ARBA" id="ARBA00022741"/>
    </source>
</evidence>
<dbReference type="RefSeq" id="XP_027205501.1">
    <property type="nucleotide sequence ID" value="XM_027349700.1"/>
</dbReference>
<protein>
    <submittedName>
        <fullName evidence="14">Multidrug resistance-associated protein 4-like</fullName>
    </submittedName>
</protein>
<name>A0A6P6YL70_DERPT</name>
<evidence type="ECO:0000256" key="8">
    <source>
        <dbReference type="ARBA" id="ARBA00023136"/>
    </source>
</evidence>
<evidence type="ECO:0000256" key="6">
    <source>
        <dbReference type="ARBA" id="ARBA00022840"/>
    </source>
</evidence>
<dbReference type="InterPro" id="IPR011527">
    <property type="entry name" value="ABC1_TM_dom"/>
</dbReference>
<comment type="similarity">
    <text evidence="2">Belongs to the ABC transporter superfamily. ABCC family. Conjugate transporter (TC 3.A.1.208) subfamily.</text>
</comment>
<dbReference type="InterPro" id="IPR017871">
    <property type="entry name" value="ABC_transporter-like_CS"/>
</dbReference>
<evidence type="ECO:0000256" key="2">
    <source>
        <dbReference type="ARBA" id="ARBA00009726"/>
    </source>
</evidence>
<feature type="transmembrane region" description="Helical" evidence="10">
    <location>
        <begin position="226"/>
        <end position="246"/>
    </location>
</feature>
<dbReference type="GO" id="GO:0016020">
    <property type="term" value="C:membrane"/>
    <property type="evidence" value="ECO:0007669"/>
    <property type="project" value="UniProtKB-SubCell"/>
</dbReference>
<evidence type="ECO:0000313" key="13">
    <source>
        <dbReference type="Proteomes" id="UP000515146"/>
    </source>
</evidence>
<feature type="transmembrane region" description="Helical" evidence="10">
    <location>
        <begin position="876"/>
        <end position="894"/>
    </location>
</feature>
<keyword evidence="3" id="KW-0813">Transport</keyword>
<evidence type="ECO:0000313" key="14">
    <source>
        <dbReference type="RefSeq" id="XP_027205501.1"/>
    </source>
</evidence>
<dbReference type="FunFam" id="3.40.50.300:FF:000163">
    <property type="entry name" value="Multidrug resistance-associated protein member 4"/>
    <property type="match status" value="1"/>
</dbReference>
<dbReference type="InParanoid" id="A0A6P6YL70"/>